<dbReference type="GeneID" id="25417061"/>
<dbReference type="Gene3D" id="3.80.10.10">
    <property type="entry name" value="Ribonuclease Inhibitor"/>
    <property type="match status" value="1"/>
</dbReference>
<protein>
    <recommendedName>
        <fullName evidence="4">RNI-like protein</fullName>
    </recommendedName>
</protein>
<accession>A0A074WI34</accession>
<organism evidence="2 3">
    <name type="scientific">Aureobasidium namibiae CBS 147.97</name>
    <dbReference type="NCBI Taxonomy" id="1043004"/>
    <lineage>
        <taxon>Eukaryota</taxon>
        <taxon>Fungi</taxon>
        <taxon>Dikarya</taxon>
        <taxon>Ascomycota</taxon>
        <taxon>Pezizomycotina</taxon>
        <taxon>Dothideomycetes</taxon>
        <taxon>Dothideomycetidae</taxon>
        <taxon>Dothideales</taxon>
        <taxon>Saccotheciaceae</taxon>
        <taxon>Aureobasidium</taxon>
    </lineage>
</organism>
<dbReference type="SUPFAM" id="SSF52047">
    <property type="entry name" value="RNI-like"/>
    <property type="match status" value="1"/>
</dbReference>
<dbReference type="STRING" id="1043004.A0A074WI34"/>
<keyword evidence="1" id="KW-0732">Signal</keyword>
<keyword evidence="3" id="KW-1185">Reference proteome</keyword>
<evidence type="ECO:0000313" key="2">
    <source>
        <dbReference type="EMBL" id="KEQ72698.1"/>
    </source>
</evidence>
<dbReference type="AlphaFoldDB" id="A0A074WI34"/>
<proteinExistence type="predicted"/>
<evidence type="ECO:0008006" key="4">
    <source>
        <dbReference type="Google" id="ProtNLM"/>
    </source>
</evidence>
<feature type="chain" id="PRO_5001701494" description="RNI-like protein" evidence="1">
    <location>
        <begin position="26"/>
        <end position="720"/>
    </location>
</feature>
<name>A0A074WI34_9PEZI</name>
<dbReference type="EMBL" id="KL584711">
    <property type="protein sequence ID" value="KEQ72698.1"/>
    <property type="molecule type" value="Genomic_DNA"/>
</dbReference>
<reference evidence="2 3" key="1">
    <citation type="journal article" date="2014" name="BMC Genomics">
        <title>Genome sequencing of four Aureobasidium pullulans varieties: biotechnological potential, stress tolerance, and description of new species.</title>
        <authorList>
            <person name="Gostin Ar C."/>
            <person name="Ohm R.A."/>
            <person name="Kogej T."/>
            <person name="Sonjak S."/>
            <person name="Turk M."/>
            <person name="Zajc J."/>
            <person name="Zalar P."/>
            <person name="Grube M."/>
            <person name="Sun H."/>
            <person name="Han J."/>
            <person name="Sharma A."/>
            <person name="Chiniquy J."/>
            <person name="Ngan C.Y."/>
            <person name="Lipzen A."/>
            <person name="Barry K."/>
            <person name="Grigoriev I.V."/>
            <person name="Gunde-Cimerman N."/>
        </authorList>
    </citation>
    <scope>NUCLEOTIDE SEQUENCE [LARGE SCALE GENOMIC DNA]</scope>
    <source>
        <strain evidence="2 3">CBS 147.97</strain>
    </source>
</reference>
<dbReference type="HOGENOM" id="CLU_383995_0_0_1"/>
<dbReference type="Proteomes" id="UP000027730">
    <property type="component" value="Unassembled WGS sequence"/>
</dbReference>
<evidence type="ECO:0000313" key="3">
    <source>
        <dbReference type="Proteomes" id="UP000027730"/>
    </source>
</evidence>
<dbReference type="InterPro" id="IPR032675">
    <property type="entry name" value="LRR_dom_sf"/>
</dbReference>
<evidence type="ECO:0000256" key="1">
    <source>
        <dbReference type="SAM" id="SignalP"/>
    </source>
</evidence>
<dbReference type="OrthoDB" id="4154404at2759"/>
<dbReference type="RefSeq" id="XP_013426901.1">
    <property type="nucleotide sequence ID" value="XM_013571447.1"/>
</dbReference>
<gene>
    <name evidence="2" type="ORF">M436DRAFT_82787</name>
</gene>
<sequence length="720" mass="79644">MAGSRSLYSTASLLALLLRPTYTSAQSDPLSCANVGCPVLDDTAISNCSVAGTSYPVIGLTSIRTLSESNVEWTIAVNQSKTGNDSLINRAFYLGVESSDVLDSQGQSACSFFFTTPDGGPLFYDPMTSVSTDCTSRDGTEFSNQCISDLKSQANNLATSNTAICNSIAQTLQDNPPSSCLWSSGTKVVAVPLTGLLAPKPISAADNETSNCWPTLPKTNELIPVWTASIYASTENDTVVRSGAGTTPVMTIFFSQGNDEKSSTELVCLRPVDLNDKSAQTMEDGTSGAQGIAYLDNCDLHNFSLVKRLFNDVSRRHLYRNIVIRFSSPDLLDIAVATWARILKRANAFKYVRHVKVLAKQLHDYRRDWDGDFNLCGDDPKATWKYCMVKQFGDWTWNDLSRFMSNFPKLQELTWGCEEQIPASVFRGVTQNHPGLRLHMRNFKLKSLNKSPRYPAVSALTPYEIELATSPCLSSITMWLRDVYTHAFEHTIMDMLAGAAPNLRKVDLYATDVDHEREIAPKHRRGAQPPTPSSSLGLLRHFGVHTNEQLNALTEHSLVTDFSRLESLELHHVVGTAELRWLADVHLPALEHLAFNMTDMSRDVDVPASEFVAEMNEVVMDLIPSLPALQSIKMAGPFEEQTIRVLLDHCGHNLQRLLLSTYNLDSIYDALLVPAATVDGDLIQEIRQKCPNLEKLALTVLRSKDDPAEFAIYRALGTWS</sequence>
<feature type="signal peptide" evidence="1">
    <location>
        <begin position="1"/>
        <end position="25"/>
    </location>
</feature>